<reference evidence="1 2" key="1">
    <citation type="journal article" date="2024" name="G3 (Bethesda)">
        <title>Genome assembly of Hibiscus sabdariffa L. provides insights into metabolisms of medicinal natural products.</title>
        <authorList>
            <person name="Kim T."/>
        </authorList>
    </citation>
    <scope>NUCLEOTIDE SEQUENCE [LARGE SCALE GENOMIC DNA]</scope>
    <source>
        <strain evidence="1">TK-2024</strain>
        <tissue evidence="1">Old leaves</tissue>
    </source>
</reference>
<name>A0ABR2A5N7_9ROSI</name>
<proteinExistence type="predicted"/>
<dbReference type="EMBL" id="JBBPBN010000354">
    <property type="protein sequence ID" value="KAK8488331.1"/>
    <property type="molecule type" value="Genomic_DNA"/>
</dbReference>
<organism evidence="1 2">
    <name type="scientific">Hibiscus sabdariffa</name>
    <name type="common">roselle</name>
    <dbReference type="NCBI Taxonomy" id="183260"/>
    <lineage>
        <taxon>Eukaryota</taxon>
        <taxon>Viridiplantae</taxon>
        <taxon>Streptophyta</taxon>
        <taxon>Embryophyta</taxon>
        <taxon>Tracheophyta</taxon>
        <taxon>Spermatophyta</taxon>
        <taxon>Magnoliopsida</taxon>
        <taxon>eudicotyledons</taxon>
        <taxon>Gunneridae</taxon>
        <taxon>Pentapetalae</taxon>
        <taxon>rosids</taxon>
        <taxon>malvids</taxon>
        <taxon>Malvales</taxon>
        <taxon>Malvaceae</taxon>
        <taxon>Malvoideae</taxon>
        <taxon>Hibiscus</taxon>
    </lineage>
</organism>
<accession>A0ABR2A5N7</accession>
<protein>
    <submittedName>
        <fullName evidence="1">Uncharacterized protein</fullName>
    </submittedName>
</protein>
<evidence type="ECO:0000313" key="2">
    <source>
        <dbReference type="Proteomes" id="UP001396334"/>
    </source>
</evidence>
<comment type="caution">
    <text evidence="1">The sequence shown here is derived from an EMBL/GenBank/DDBJ whole genome shotgun (WGS) entry which is preliminary data.</text>
</comment>
<dbReference type="Proteomes" id="UP001396334">
    <property type="component" value="Unassembled WGS sequence"/>
</dbReference>
<evidence type="ECO:0000313" key="1">
    <source>
        <dbReference type="EMBL" id="KAK8488331.1"/>
    </source>
</evidence>
<keyword evidence="2" id="KW-1185">Reference proteome</keyword>
<sequence>MLCRRLEIRHLAAPVVYPPETNILHSCAPRALQQLSDVKCLDDSQRASSKLCFNPWLLSIFLIHTSSDSYCAYISLEKVQKMKSDHIPDVEPNKPMARENPQNIAIGYNGSPSGMKLHADLMSNNWLQ</sequence>
<gene>
    <name evidence="1" type="ORF">V6N11_069092</name>
</gene>